<keyword evidence="1" id="KW-0812">Transmembrane</keyword>
<gene>
    <name evidence="2" type="ORF">MANY_28840</name>
</gene>
<name>A0A6N4WBG8_9MYCO</name>
<keyword evidence="1" id="KW-0472">Membrane</keyword>
<reference evidence="2 3" key="1">
    <citation type="journal article" date="2019" name="Emerg. Microbes Infect.">
        <title>Comprehensive subspecies identification of 175 nontuberculous mycobacteria species based on 7547 genomic profiles.</title>
        <authorList>
            <person name="Matsumoto Y."/>
            <person name="Kinjo T."/>
            <person name="Motooka D."/>
            <person name="Nabeya D."/>
            <person name="Jung N."/>
            <person name="Uechi K."/>
            <person name="Horii T."/>
            <person name="Iida T."/>
            <person name="Fujita J."/>
            <person name="Nakamura S."/>
        </authorList>
    </citation>
    <scope>NUCLEOTIDE SEQUENCE [LARGE SCALE GENOMIC DNA]</scope>
    <source>
        <strain evidence="2 3">JCM 30275</strain>
    </source>
</reference>
<feature type="transmembrane region" description="Helical" evidence="1">
    <location>
        <begin position="133"/>
        <end position="157"/>
    </location>
</feature>
<feature type="transmembrane region" description="Helical" evidence="1">
    <location>
        <begin position="12"/>
        <end position="31"/>
    </location>
</feature>
<evidence type="ECO:0000256" key="1">
    <source>
        <dbReference type="SAM" id="Phobius"/>
    </source>
</evidence>
<dbReference type="KEGG" id="many:MANY_28840"/>
<evidence type="ECO:0000313" key="2">
    <source>
        <dbReference type="EMBL" id="BBZ77547.1"/>
    </source>
</evidence>
<dbReference type="AlphaFoldDB" id="A0A6N4WBG8"/>
<feature type="transmembrane region" description="Helical" evidence="1">
    <location>
        <begin position="37"/>
        <end position="54"/>
    </location>
</feature>
<sequence>MRIDNRLSARCAAVASIGAAVIHIGVAPVHWRDWAPSGVFFAAIAVFQLVWGFLAWSRPTAMVLSAGVAANAALVGLWIVSRTVGLPLGPNAGQPEAVEAAGICVLLLQCYVIMGATWTWLKSSRAQQVSGKGRVLVLLGANAVMAVAVTVGLASGLQGHRHHPESLAIPGVPATQEDAEQAQPVTTMGLHTGAHHDHP</sequence>
<accession>A0A6N4WBG8</accession>
<evidence type="ECO:0000313" key="3">
    <source>
        <dbReference type="Proteomes" id="UP000467249"/>
    </source>
</evidence>
<dbReference type="EMBL" id="AP022620">
    <property type="protein sequence ID" value="BBZ77547.1"/>
    <property type="molecule type" value="Genomic_DNA"/>
</dbReference>
<feature type="transmembrane region" description="Helical" evidence="1">
    <location>
        <begin position="61"/>
        <end position="80"/>
    </location>
</feature>
<keyword evidence="3" id="KW-1185">Reference proteome</keyword>
<protein>
    <submittedName>
        <fullName evidence="2">Uncharacterized protein</fullName>
    </submittedName>
</protein>
<organism evidence="2 3">
    <name type="scientific">Mycolicibacterium anyangense</name>
    <dbReference type="NCBI Taxonomy" id="1431246"/>
    <lineage>
        <taxon>Bacteria</taxon>
        <taxon>Bacillati</taxon>
        <taxon>Actinomycetota</taxon>
        <taxon>Actinomycetes</taxon>
        <taxon>Mycobacteriales</taxon>
        <taxon>Mycobacteriaceae</taxon>
        <taxon>Mycolicibacterium</taxon>
    </lineage>
</organism>
<dbReference type="Proteomes" id="UP000467249">
    <property type="component" value="Chromosome"/>
</dbReference>
<proteinExistence type="predicted"/>
<feature type="transmembrane region" description="Helical" evidence="1">
    <location>
        <begin position="100"/>
        <end position="121"/>
    </location>
</feature>
<keyword evidence="1" id="KW-1133">Transmembrane helix</keyword>